<protein>
    <submittedName>
        <fullName evidence="2">Uncharacterized protein</fullName>
    </submittedName>
</protein>
<keyword evidence="1" id="KW-0472">Membrane</keyword>
<feature type="transmembrane region" description="Helical" evidence="1">
    <location>
        <begin position="222"/>
        <end position="241"/>
    </location>
</feature>
<keyword evidence="3" id="KW-1185">Reference proteome</keyword>
<gene>
    <name evidence="2" type="ORF">SAMN04488122_4631</name>
</gene>
<organism evidence="2 3">
    <name type="scientific">Chitinophaga arvensicola</name>
    <dbReference type="NCBI Taxonomy" id="29529"/>
    <lineage>
        <taxon>Bacteria</taxon>
        <taxon>Pseudomonadati</taxon>
        <taxon>Bacteroidota</taxon>
        <taxon>Chitinophagia</taxon>
        <taxon>Chitinophagales</taxon>
        <taxon>Chitinophagaceae</taxon>
        <taxon>Chitinophaga</taxon>
    </lineage>
</organism>
<proteinExistence type="predicted"/>
<evidence type="ECO:0000313" key="2">
    <source>
        <dbReference type="EMBL" id="SEW51991.1"/>
    </source>
</evidence>
<keyword evidence="1" id="KW-1133">Transmembrane helix</keyword>
<dbReference type="Proteomes" id="UP000199310">
    <property type="component" value="Unassembled WGS sequence"/>
</dbReference>
<evidence type="ECO:0000313" key="3">
    <source>
        <dbReference type="Proteomes" id="UP000199310"/>
    </source>
</evidence>
<dbReference type="RefSeq" id="WP_089898455.1">
    <property type="nucleotide sequence ID" value="NZ_FOJG01000002.1"/>
</dbReference>
<evidence type="ECO:0000256" key="1">
    <source>
        <dbReference type="SAM" id="Phobius"/>
    </source>
</evidence>
<keyword evidence="1" id="KW-0812">Transmembrane</keyword>
<dbReference type="STRING" id="29529.SAMN04488122_4631"/>
<dbReference type="EMBL" id="FOJG01000002">
    <property type="protein sequence ID" value="SEW51991.1"/>
    <property type="molecule type" value="Genomic_DNA"/>
</dbReference>
<accession>A0A1I0S819</accession>
<feature type="transmembrane region" description="Helical" evidence="1">
    <location>
        <begin position="186"/>
        <end position="210"/>
    </location>
</feature>
<dbReference type="AlphaFoldDB" id="A0A1I0S819"/>
<sequence length="250" mass="27746">MGHRTYLIATNKERSEVLFEANNLLPFFWLTLLRLPDLEQAEPAMRKAYQWLLEEQAAENAVIRVPKTAAIANGLATCFFMEDNFPDKLAFYRDFIQYLDKHTREDDSLELDVLSLAGFEGIDTFIGHLKSSLLAIEMYEAEKVSGYFNENEITALVGFGDFPGDRADQYTNAFNPRRKPPAQPPAANITVGKASLPAAIGVIIAGAALLYVPYKGFLKEGITLAVIFCALAAVTVLFMGCRKLVAAIRK</sequence>
<dbReference type="OrthoDB" id="664873at2"/>
<name>A0A1I0S819_9BACT</name>
<reference evidence="3" key="1">
    <citation type="submission" date="2016-10" db="EMBL/GenBank/DDBJ databases">
        <authorList>
            <person name="Varghese N."/>
            <person name="Submissions S."/>
        </authorList>
    </citation>
    <scope>NUCLEOTIDE SEQUENCE [LARGE SCALE GENOMIC DNA]</scope>
    <source>
        <strain evidence="3">DSM 3695</strain>
    </source>
</reference>